<dbReference type="AlphaFoldDB" id="A0A4C1XWH3"/>
<organism evidence="1 2">
    <name type="scientific">Eumeta variegata</name>
    <name type="common">Bagworm moth</name>
    <name type="synonym">Eumeta japonica</name>
    <dbReference type="NCBI Taxonomy" id="151549"/>
    <lineage>
        <taxon>Eukaryota</taxon>
        <taxon>Metazoa</taxon>
        <taxon>Ecdysozoa</taxon>
        <taxon>Arthropoda</taxon>
        <taxon>Hexapoda</taxon>
        <taxon>Insecta</taxon>
        <taxon>Pterygota</taxon>
        <taxon>Neoptera</taxon>
        <taxon>Endopterygota</taxon>
        <taxon>Lepidoptera</taxon>
        <taxon>Glossata</taxon>
        <taxon>Ditrysia</taxon>
        <taxon>Tineoidea</taxon>
        <taxon>Psychidae</taxon>
        <taxon>Oiketicinae</taxon>
        <taxon>Eumeta</taxon>
    </lineage>
</organism>
<dbReference type="Proteomes" id="UP000299102">
    <property type="component" value="Unassembled WGS sequence"/>
</dbReference>
<reference evidence="1 2" key="1">
    <citation type="journal article" date="2019" name="Commun. Biol.">
        <title>The bagworm genome reveals a unique fibroin gene that provides high tensile strength.</title>
        <authorList>
            <person name="Kono N."/>
            <person name="Nakamura H."/>
            <person name="Ohtoshi R."/>
            <person name="Tomita M."/>
            <person name="Numata K."/>
            <person name="Arakawa K."/>
        </authorList>
    </citation>
    <scope>NUCLEOTIDE SEQUENCE [LARGE SCALE GENOMIC DNA]</scope>
</reference>
<gene>
    <name evidence="1" type="ORF">EVAR_25344_1</name>
</gene>
<comment type="caution">
    <text evidence="1">The sequence shown here is derived from an EMBL/GenBank/DDBJ whole genome shotgun (WGS) entry which is preliminary data.</text>
</comment>
<evidence type="ECO:0000313" key="1">
    <source>
        <dbReference type="EMBL" id="GBP67948.1"/>
    </source>
</evidence>
<dbReference type="EMBL" id="BGZK01000997">
    <property type="protein sequence ID" value="GBP67948.1"/>
    <property type="molecule type" value="Genomic_DNA"/>
</dbReference>
<proteinExistence type="predicted"/>
<evidence type="ECO:0000313" key="2">
    <source>
        <dbReference type="Proteomes" id="UP000299102"/>
    </source>
</evidence>
<name>A0A4C1XWH3_EUMVA</name>
<keyword evidence="2" id="KW-1185">Reference proteome</keyword>
<accession>A0A4C1XWH3</accession>
<protein>
    <submittedName>
        <fullName evidence="1">Uncharacterized protein</fullName>
    </submittedName>
</protein>
<sequence length="96" mass="10444">MILWTFCGAYSTRFTLTKQEMMTERMRNLSRAPPLLAAEPAIGRNDIGHGAVLRRDKSAFGFVVASSSSRGGRGGPQARAVALCVSLSGLLRRYNL</sequence>